<dbReference type="EMBL" id="JAGPYM010000015">
    <property type="protein sequence ID" value="KAH6886928.1"/>
    <property type="molecule type" value="Genomic_DNA"/>
</dbReference>
<dbReference type="Pfam" id="PF04082">
    <property type="entry name" value="Fungal_trans"/>
    <property type="match status" value="1"/>
</dbReference>
<proteinExistence type="predicted"/>
<dbReference type="GO" id="GO:0005634">
    <property type="term" value="C:nucleus"/>
    <property type="evidence" value="ECO:0007669"/>
    <property type="project" value="TreeGrafter"/>
</dbReference>
<reference evidence="7 8" key="1">
    <citation type="journal article" date="2021" name="Nat. Commun.">
        <title>Genetic determinants of endophytism in the Arabidopsis root mycobiome.</title>
        <authorList>
            <person name="Mesny F."/>
            <person name="Miyauchi S."/>
            <person name="Thiergart T."/>
            <person name="Pickel B."/>
            <person name="Atanasova L."/>
            <person name="Karlsson M."/>
            <person name="Huettel B."/>
            <person name="Barry K.W."/>
            <person name="Haridas S."/>
            <person name="Chen C."/>
            <person name="Bauer D."/>
            <person name="Andreopoulos W."/>
            <person name="Pangilinan J."/>
            <person name="LaButti K."/>
            <person name="Riley R."/>
            <person name="Lipzen A."/>
            <person name="Clum A."/>
            <person name="Drula E."/>
            <person name="Henrissat B."/>
            <person name="Kohler A."/>
            <person name="Grigoriev I.V."/>
            <person name="Martin F.M."/>
            <person name="Hacquard S."/>
        </authorList>
    </citation>
    <scope>NUCLEOTIDE SEQUENCE [LARGE SCALE GENOMIC DNA]</scope>
    <source>
        <strain evidence="7 8">MPI-CAGE-CH-0241</strain>
    </source>
</reference>
<dbReference type="AlphaFoldDB" id="A0A9P8W1X4"/>
<comment type="caution">
    <text evidence="7">The sequence shown here is derived from an EMBL/GenBank/DDBJ whole genome shotgun (WGS) entry which is preliminary data.</text>
</comment>
<evidence type="ECO:0000313" key="7">
    <source>
        <dbReference type="EMBL" id="KAH6886928.1"/>
    </source>
</evidence>
<dbReference type="OrthoDB" id="47007at2759"/>
<evidence type="ECO:0000256" key="5">
    <source>
        <dbReference type="SAM" id="MobiDB-lite"/>
    </source>
</evidence>
<feature type="compositionally biased region" description="Basic and acidic residues" evidence="5">
    <location>
        <begin position="70"/>
        <end position="80"/>
    </location>
</feature>
<feature type="domain" description="Zn(2)-C6 fungal-type" evidence="6">
    <location>
        <begin position="17"/>
        <end position="48"/>
    </location>
</feature>
<name>A0A9P8W1X4_9HYPO</name>
<dbReference type="PROSITE" id="PS50048">
    <property type="entry name" value="ZN2_CY6_FUNGAL_2"/>
    <property type="match status" value="1"/>
</dbReference>
<evidence type="ECO:0000256" key="3">
    <source>
        <dbReference type="ARBA" id="ARBA00023163"/>
    </source>
</evidence>
<dbReference type="PANTHER" id="PTHR47424">
    <property type="entry name" value="REGULATORY PROTEIN GAL4"/>
    <property type="match status" value="1"/>
</dbReference>
<dbReference type="Pfam" id="PF00172">
    <property type="entry name" value="Zn_clus"/>
    <property type="match status" value="1"/>
</dbReference>
<dbReference type="SUPFAM" id="SSF57701">
    <property type="entry name" value="Zn2/Cys6 DNA-binding domain"/>
    <property type="match status" value="1"/>
</dbReference>
<dbReference type="InterPro" id="IPR036864">
    <property type="entry name" value="Zn2-C6_fun-type_DNA-bd_sf"/>
</dbReference>
<dbReference type="CDD" id="cd12148">
    <property type="entry name" value="fungal_TF_MHR"/>
    <property type="match status" value="1"/>
</dbReference>
<organism evidence="7 8">
    <name type="scientific">Thelonectria olida</name>
    <dbReference type="NCBI Taxonomy" id="1576542"/>
    <lineage>
        <taxon>Eukaryota</taxon>
        <taxon>Fungi</taxon>
        <taxon>Dikarya</taxon>
        <taxon>Ascomycota</taxon>
        <taxon>Pezizomycotina</taxon>
        <taxon>Sordariomycetes</taxon>
        <taxon>Hypocreomycetidae</taxon>
        <taxon>Hypocreales</taxon>
        <taxon>Nectriaceae</taxon>
        <taxon>Thelonectria</taxon>
    </lineage>
</organism>
<evidence type="ECO:0000259" key="6">
    <source>
        <dbReference type="PROSITE" id="PS50048"/>
    </source>
</evidence>
<evidence type="ECO:0000313" key="8">
    <source>
        <dbReference type="Proteomes" id="UP000777438"/>
    </source>
</evidence>
<dbReference type="GO" id="GO:0000981">
    <property type="term" value="F:DNA-binding transcription factor activity, RNA polymerase II-specific"/>
    <property type="evidence" value="ECO:0007669"/>
    <property type="project" value="InterPro"/>
</dbReference>
<evidence type="ECO:0000256" key="2">
    <source>
        <dbReference type="ARBA" id="ARBA00023015"/>
    </source>
</evidence>
<dbReference type="GO" id="GO:0000978">
    <property type="term" value="F:RNA polymerase II cis-regulatory region sequence-specific DNA binding"/>
    <property type="evidence" value="ECO:0007669"/>
    <property type="project" value="TreeGrafter"/>
</dbReference>
<dbReference type="Gene3D" id="4.10.240.10">
    <property type="entry name" value="Zn(2)-C6 fungal-type DNA-binding domain"/>
    <property type="match status" value="1"/>
</dbReference>
<sequence length="711" mass="79070">MPTPPIKRSERRRCVKACDRCKRRKERCDGVRPCGRCRARGFGHDCSFAQGPPATISPVATSDRTSSSNRRNEHESDPGRSFHNPLSPGSLSIDLLDHLRPPGESSLPLSDLHSFKVAPVPQQSRLIHDCHGKLVFIGNAANLSFLHDIRHLIRDSIDRCPTADELPPGDDPLRHVRAETTPRSPSASDWVHDMIHKPPKRPDLVETKFLVWWYLRATDCVVHLFDRPKLLRELSHWLQIDQDGQQEDPGISAIFFLVLAIGAQACPENKDTIAEKYFNYGRFLTLSRIMEEPAVSAIQANILIATYLLGASRPDAASMYLGAAVRAAYALGIHRIDINRYFDSSEYILRERLWKTLRVLDLFLSASLGRSPSTHETRDTGAEADYSASADLCTIFEVILTQVYSQPKVSTDALDRISQYHRQWVARYSRGLAIDAIQPGEVTTIGEGKTAPNIGFHHLIEAYYWTTMLITRPSLIEYISRHMSKTRVYTGSNDATSPSSVQALAYACVHSAVRTADLLCGLVSAEGVPKRLPFVVNCSFVAAMVLGLAHFGDLDRTFPLRDHLVTSRTVLLRFSHHDAVAKSNLAIVDDLQVACDLYLEKRERRKMERQSLLFSGLFGTVGDIRQGLSSVGSNFLDSVGPEAQRWIELGNELSDMIPGLGGLSDHIMPISPRLLMFDSLEDLPSIPDMDTGTLSIGEWLAGDSVVSNTES</sequence>
<evidence type="ECO:0000256" key="4">
    <source>
        <dbReference type="ARBA" id="ARBA00023242"/>
    </source>
</evidence>
<keyword evidence="3" id="KW-0804">Transcription</keyword>
<keyword evidence="1" id="KW-0479">Metal-binding</keyword>
<keyword evidence="2" id="KW-0805">Transcription regulation</keyword>
<gene>
    <name evidence="7" type="ORF">B0T10DRAFT_575313</name>
</gene>
<dbReference type="InterPro" id="IPR051127">
    <property type="entry name" value="Fungal_SecMet_Regulators"/>
</dbReference>
<dbReference type="PANTHER" id="PTHR47424:SF9">
    <property type="entry name" value="TAH-2"/>
    <property type="match status" value="1"/>
</dbReference>
<dbReference type="GO" id="GO:0006351">
    <property type="term" value="P:DNA-templated transcription"/>
    <property type="evidence" value="ECO:0007669"/>
    <property type="project" value="InterPro"/>
</dbReference>
<accession>A0A9P8W1X4</accession>
<keyword evidence="4" id="KW-0539">Nucleus</keyword>
<dbReference type="CDD" id="cd00067">
    <property type="entry name" value="GAL4"/>
    <property type="match status" value="1"/>
</dbReference>
<dbReference type="InterPro" id="IPR007219">
    <property type="entry name" value="XnlR_reg_dom"/>
</dbReference>
<feature type="region of interest" description="Disordered" evidence="5">
    <location>
        <begin position="53"/>
        <end position="87"/>
    </location>
</feature>
<dbReference type="Proteomes" id="UP000777438">
    <property type="component" value="Unassembled WGS sequence"/>
</dbReference>
<dbReference type="SMART" id="SM00066">
    <property type="entry name" value="GAL4"/>
    <property type="match status" value="1"/>
</dbReference>
<dbReference type="GO" id="GO:0008270">
    <property type="term" value="F:zinc ion binding"/>
    <property type="evidence" value="ECO:0007669"/>
    <property type="project" value="InterPro"/>
</dbReference>
<dbReference type="GO" id="GO:0000435">
    <property type="term" value="P:positive regulation of transcription from RNA polymerase II promoter by galactose"/>
    <property type="evidence" value="ECO:0007669"/>
    <property type="project" value="TreeGrafter"/>
</dbReference>
<dbReference type="SMART" id="SM00906">
    <property type="entry name" value="Fungal_trans"/>
    <property type="match status" value="1"/>
</dbReference>
<evidence type="ECO:0000256" key="1">
    <source>
        <dbReference type="ARBA" id="ARBA00022723"/>
    </source>
</evidence>
<dbReference type="InterPro" id="IPR001138">
    <property type="entry name" value="Zn2Cys6_DnaBD"/>
</dbReference>
<protein>
    <recommendedName>
        <fullName evidence="6">Zn(2)-C6 fungal-type domain-containing protein</fullName>
    </recommendedName>
</protein>
<keyword evidence="8" id="KW-1185">Reference proteome</keyword>
<dbReference type="PROSITE" id="PS00463">
    <property type="entry name" value="ZN2_CY6_FUNGAL_1"/>
    <property type="match status" value="1"/>
</dbReference>